<dbReference type="EMBL" id="JAAALK010000284">
    <property type="protein sequence ID" value="KAG8068650.1"/>
    <property type="molecule type" value="Genomic_DNA"/>
</dbReference>
<proteinExistence type="predicted"/>
<feature type="compositionally biased region" description="Basic and acidic residues" evidence="1">
    <location>
        <begin position="15"/>
        <end position="31"/>
    </location>
</feature>
<protein>
    <submittedName>
        <fullName evidence="2">Uncharacterized protein</fullName>
    </submittedName>
</protein>
<organism evidence="2 3">
    <name type="scientific">Zizania palustris</name>
    <name type="common">Northern wild rice</name>
    <dbReference type="NCBI Taxonomy" id="103762"/>
    <lineage>
        <taxon>Eukaryota</taxon>
        <taxon>Viridiplantae</taxon>
        <taxon>Streptophyta</taxon>
        <taxon>Embryophyta</taxon>
        <taxon>Tracheophyta</taxon>
        <taxon>Spermatophyta</taxon>
        <taxon>Magnoliopsida</taxon>
        <taxon>Liliopsida</taxon>
        <taxon>Poales</taxon>
        <taxon>Poaceae</taxon>
        <taxon>BOP clade</taxon>
        <taxon>Oryzoideae</taxon>
        <taxon>Oryzeae</taxon>
        <taxon>Zizaniinae</taxon>
        <taxon>Zizania</taxon>
    </lineage>
</organism>
<reference evidence="2" key="1">
    <citation type="journal article" date="2021" name="bioRxiv">
        <title>Whole Genome Assembly and Annotation of Northern Wild Rice, Zizania palustris L., Supports a Whole Genome Duplication in the Zizania Genus.</title>
        <authorList>
            <person name="Haas M."/>
            <person name="Kono T."/>
            <person name="Macchietto M."/>
            <person name="Millas R."/>
            <person name="McGilp L."/>
            <person name="Shao M."/>
            <person name="Duquette J."/>
            <person name="Hirsch C.N."/>
            <person name="Kimball J."/>
        </authorList>
    </citation>
    <scope>NUCLEOTIDE SEQUENCE</scope>
    <source>
        <tissue evidence="2">Fresh leaf tissue</tissue>
    </source>
</reference>
<comment type="caution">
    <text evidence="2">The sequence shown here is derived from an EMBL/GenBank/DDBJ whole genome shotgun (WGS) entry which is preliminary data.</text>
</comment>
<dbReference type="Proteomes" id="UP000729402">
    <property type="component" value="Unassembled WGS sequence"/>
</dbReference>
<evidence type="ECO:0000313" key="2">
    <source>
        <dbReference type="EMBL" id="KAG8068650.1"/>
    </source>
</evidence>
<sequence length="115" mass="13132">MGVRRPSSPAPQRPSTRERRPVTRDSIRKPPEVATPCQPSTSERHPATSHSPEGKSSKLSSWYSRNQKLCQRRVELQVDGKHKASSVNFPPRKMLTSNVEPIKFSRKLQKCQTER</sequence>
<reference evidence="2" key="2">
    <citation type="submission" date="2021-02" db="EMBL/GenBank/DDBJ databases">
        <authorList>
            <person name="Kimball J.A."/>
            <person name="Haas M.W."/>
            <person name="Macchietto M."/>
            <person name="Kono T."/>
            <person name="Duquette J."/>
            <person name="Shao M."/>
        </authorList>
    </citation>
    <scope>NUCLEOTIDE SEQUENCE</scope>
    <source>
        <tissue evidence="2">Fresh leaf tissue</tissue>
    </source>
</reference>
<evidence type="ECO:0000256" key="1">
    <source>
        <dbReference type="SAM" id="MobiDB-lite"/>
    </source>
</evidence>
<gene>
    <name evidence="2" type="ORF">GUJ93_ZPchr0005g16193</name>
</gene>
<keyword evidence="3" id="KW-1185">Reference proteome</keyword>
<accession>A0A8J5SX87</accession>
<dbReference type="OrthoDB" id="10590830at2759"/>
<evidence type="ECO:0000313" key="3">
    <source>
        <dbReference type="Proteomes" id="UP000729402"/>
    </source>
</evidence>
<name>A0A8J5SX87_ZIZPA</name>
<dbReference type="AlphaFoldDB" id="A0A8J5SX87"/>
<feature type="compositionally biased region" description="Basic and acidic residues" evidence="1">
    <location>
        <begin position="42"/>
        <end position="56"/>
    </location>
</feature>
<feature type="region of interest" description="Disordered" evidence="1">
    <location>
        <begin position="1"/>
        <end position="64"/>
    </location>
</feature>